<dbReference type="AlphaFoldDB" id="Q75C36"/>
<evidence type="ECO:0000313" key="3">
    <source>
        <dbReference type="Proteomes" id="UP000000591"/>
    </source>
</evidence>
<organism evidence="2 3">
    <name type="scientific">Eremothecium gossypii (strain ATCC 10895 / CBS 109.51 / FGSC 9923 / NRRL Y-1056)</name>
    <name type="common">Yeast</name>
    <name type="synonym">Ashbya gossypii</name>
    <dbReference type="NCBI Taxonomy" id="284811"/>
    <lineage>
        <taxon>Eukaryota</taxon>
        <taxon>Fungi</taxon>
        <taxon>Dikarya</taxon>
        <taxon>Ascomycota</taxon>
        <taxon>Saccharomycotina</taxon>
        <taxon>Saccharomycetes</taxon>
        <taxon>Saccharomycetales</taxon>
        <taxon>Saccharomycetaceae</taxon>
        <taxon>Eremothecium</taxon>
    </lineage>
</organism>
<dbReference type="OrthoDB" id="10330914at2759"/>
<dbReference type="Proteomes" id="UP000000591">
    <property type="component" value="Chromosome III"/>
</dbReference>
<dbReference type="OMA" id="ILLMYLY"/>
<keyword evidence="1" id="KW-0812">Transmembrane</keyword>
<dbReference type="EMBL" id="AE016816">
    <property type="protein sequence ID" value="AAS51307.1"/>
    <property type="molecule type" value="Genomic_DNA"/>
</dbReference>
<proteinExistence type="predicted"/>
<feature type="transmembrane region" description="Helical" evidence="1">
    <location>
        <begin position="28"/>
        <end position="50"/>
    </location>
</feature>
<name>Q75C36_EREGS</name>
<dbReference type="HOGENOM" id="CLU_2385730_0_0_1"/>
<keyword evidence="3" id="KW-1185">Reference proteome</keyword>
<sequence length="96" mass="10791">MDVSLHALTDCYWAVLAAAAVARQVCKVLAWLLLGPLVAVYAYDFCLYVLRLARSLVLRPRTRALCNPRWLRRRLTKDETAALVVTGVCIVTSDRD</sequence>
<gene>
    <name evidence="2" type="ORF">AGOS_ACR081C</name>
</gene>
<evidence type="ECO:0000313" key="2">
    <source>
        <dbReference type="EMBL" id="AAS51307.1"/>
    </source>
</evidence>
<dbReference type="KEGG" id="ago:AGOS_ACR081C"/>
<reference evidence="2 3" key="1">
    <citation type="journal article" date="2004" name="Science">
        <title>The Ashbya gossypii genome as a tool for mapping the ancient Saccharomyces cerevisiae genome.</title>
        <authorList>
            <person name="Dietrich F.S."/>
            <person name="Voegeli S."/>
            <person name="Brachat S."/>
            <person name="Lerch A."/>
            <person name="Gates K."/>
            <person name="Steiner S."/>
            <person name="Mohr C."/>
            <person name="Pohlmann R."/>
            <person name="Luedi P."/>
            <person name="Choi S."/>
            <person name="Wing R.A."/>
            <person name="Flavier A."/>
            <person name="Gaffney T.D."/>
            <person name="Philippsen P."/>
        </authorList>
    </citation>
    <scope>NUCLEOTIDE SEQUENCE [LARGE SCALE GENOMIC DNA]</scope>
    <source>
        <strain evidence="3">ATCC 10895 / CBS 109.51 / FGSC 9923 / NRRL Y-1056</strain>
    </source>
</reference>
<evidence type="ECO:0000256" key="1">
    <source>
        <dbReference type="SAM" id="Phobius"/>
    </source>
</evidence>
<dbReference type="GeneID" id="4619608"/>
<dbReference type="InParanoid" id="Q75C36"/>
<protein>
    <submittedName>
        <fullName evidence="2">ACR081Cp</fullName>
    </submittedName>
</protein>
<dbReference type="RefSeq" id="NP_983483.1">
    <property type="nucleotide sequence ID" value="NM_208836.1"/>
</dbReference>
<keyword evidence="1" id="KW-1133">Transmembrane helix</keyword>
<accession>Q75C36</accession>
<reference evidence="3" key="2">
    <citation type="journal article" date="2013" name="G3 (Bethesda)">
        <title>Genomes of Ashbya fungi isolated from insects reveal four mating-type loci, numerous translocations, lack of transposons, and distinct gene duplications.</title>
        <authorList>
            <person name="Dietrich F.S."/>
            <person name="Voegeli S."/>
            <person name="Kuo S."/>
            <person name="Philippsen P."/>
        </authorList>
    </citation>
    <scope>GENOME REANNOTATION</scope>
    <source>
        <strain evidence="3">ATCC 10895 / CBS 109.51 / FGSC 9923 / NRRL Y-1056</strain>
    </source>
</reference>
<keyword evidence="1" id="KW-0472">Membrane</keyword>